<keyword evidence="1" id="KW-0677">Repeat</keyword>
<dbReference type="SUPFAM" id="SSF82109">
    <property type="entry name" value="MIR domain"/>
    <property type="match status" value="1"/>
</dbReference>
<evidence type="ECO:0000313" key="3">
    <source>
        <dbReference type="EMBL" id="PKY42759.1"/>
    </source>
</evidence>
<dbReference type="InterPro" id="IPR016093">
    <property type="entry name" value="MIR_motif"/>
</dbReference>
<name>A0A2I1G835_9GLOM</name>
<evidence type="ECO:0000313" key="4">
    <source>
        <dbReference type="Proteomes" id="UP000234323"/>
    </source>
</evidence>
<sequence length="240" mass="27873">MDVPKYDGNIHPEEFYYSGIDTYEKLAKALKEDISFTVFKNTNKKMLQLLKYIPESKGGNTSTFISRFRKLCYNAEINDIEEQKEYLYKSLPINHSISIEFYKKMENVDSINKLIKEFDDFTVYFSKLIVNESIVALKHVSTGKYLSSINNLHYNTGSKSQLVFVEDSDPGPNSFWRIKFIKELANYGGTSITLQHVKSNMFLGTIYGYNSYYDGYYYRYHESPSTKHTEVSCSNDAMNC</sequence>
<organism evidence="3 4">
    <name type="scientific">Rhizophagus irregularis</name>
    <dbReference type="NCBI Taxonomy" id="588596"/>
    <lineage>
        <taxon>Eukaryota</taxon>
        <taxon>Fungi</taxon>
        <taxon>Fungi incertae sedis</taxon>
        <taxon>Mucoromycota</taxon>
        <taxon>Glomeromycotina</taxon>
        <taxon>Glomeromycetes</taxon>
        <taxon>Glomerales</taxon>
        <taxon>Glomeraceae</taxon>
        <taxon>Rhizophagus</taxon>
    </lineage>
</organism>
<evidence type="ECO:0000259" key="2">
    <source>
        <dbReference type="PROSITE" id="PS50919"/>
    </source>
</evidence>
<dbReference type="VEuPathDB" id="FungiDB:RhiirA1_543605"/>
<dbReference type="InterPro" id="IPR036300">
    <property type="entry name" value="MIR_dom_sf"/>
</dbReference>
<dbReference type="Proteomes" id="UP000234323">
    <property type="component" value="Unassembled WGS sequence"/>
</dbReference>
<protein>
    <recommendedName>
        <fullName evidence="2">MIR domain-containing protein</fullName>
    </recommendedName>
</protein>
<accession>A0A2I1G835</accession>
<evidence type="ECO:0000256" key="1">
    <source>
        <dbReference type="ARBA" id="ARBA00022737"/>
    </source>
</evidence>
<gene>
    <name evidence="3" type="ORF">RhiirA4_456613</name>
</gene>
<dbReference type="AlphaFoldDB" id="A0A2I1G835"/>
<reference evidence="3 4" key="1">
    <citation type="submission" date="2015-10" db="EMBL/GenBank/DDBJ databases">
        <title>Genome analyses suggest a sexual origin of heterokaryosis in a supposedly ancient asexual fungus.</title>
        <authorList>
            <person name="Ropars J."/>
            <person name="Sedzielewska K."/>
            <person name="Noel J."/>
            <person name="Charron P."/>
            <person name="Farinelli L."/>
            <person name="Marton T."/>
            <person name="Kruger M."/>
            <person name="Pelin A."/>
            <person name="Brachmann A."/>
            <person name="Corradi N."/>
        </authorList>
    </citation>
    <scope>NUCLEOTIDE SEQUENCE [LARGE SCALE GENOMIC DNA]</scope>
    <source>
        <strain evidence="3 4">A4</strain>
    </source>
</reference>
<dbReference type="PROSITE" id="PS50919">
    <property type="entry name" value="MIR"/>
    <property type="match status" value="1"/>
</dbReference>
<keyword evidence="4" id="KW-1185">Reference proteome</keyword>
<dbReference type="EMBL" id="LLXI01000215">
    <property type="protein sequence ID" value="PKY42759.1"/>
    <property type="molecule type" value="Genomic_DNA"/>
</dbReference>
<comment type="caution">
    <text evidence="3">The sequence shown here is derived from an EMBL/GenBank/DDBJ whole genome shotgun (WGS) entry which is preliminary data.</text>
</comment>
<feature type="domain" description="MIR" evidence="2">
    <location>
        <begin position="126"/>
        <end position="181"/>
    </location>
</feature>
<dbReference type="Gene3D" id="2.80.10.50">
    <property type="match status" value="1"/>
</dbReference>
<proteinExistence type="predicted"/>